<comment type="caution">
    <text evidence="2">The sequence shown here is derived from an EMBL/GenBank/DDBJ whole genome shotgun (WGS) entry which is preliminary data.</text>
</comment>
<dbReference type="InterPro" id="IPR000210">
    <property type="entry name" value="BTB/POZ_dom"/>
</dbReference>
<sequence>MITDNNKYYSNYTKQIEIRSKNRKSFISEDRLFQLGMTKSVEVIDLTDVPEKTCEIFVRILENQTFSGNLSLQNVAELCNIAKTLNLRTLKKPIEKSLIESEENSNKCILDKLCIANHFQLNLAIDHLALKYAQTGDQETILKYLNNPEVVNIVFGWMTSLQEQIQTQNSNNFQLTSESERRPMEIAQNQQEQNAFLQLAKTKYQIMKRKVPALNLNQKFRQIDFNHEFMICPRFRPTRAKFCTVFESSMIDWEVSIDRQRLPRRNPRFQLEPTLEYQIRLAELGRRDVCPPINRITLRLSIYNKENELVGNSQIYRFHKILQNANPRQRPQYITDSSCGFGKFLTNLFDNNENVGKGAELEIIVEYIKNEMISKQFITNCAIENVPNELDYTFDSLINSTRFDLKLKTQNGQFFKWANKEVLCIASDYFRDILTENMTEMNTECEHLETIETVLTFMITGKYRAVEKMTAILANEMIILCNSWKCIDLRQFRNAVERHCYEDLQTNFEDLGYVVNMTIMAQERQLSNLFNSCVSCILDFHFTQFFEDYIRKNNVLKEKLVARVGSRMSIVSSIKQSYLSTLKVRRFVRYQPIYAEE</sequence>
<dbReference type="SUPFAM" id="SSF54695">
    <property type="entry name" value="POZ domain"/>
    <property type="match status" value="1"/>
</dbReference>
<evidence type="ECO:0000313" key="2">
    <source>
        <dbReference type="EMBL" id="CAI5438506.1"/>
    </source>
</evidence>
<name>A0A9P1I5L0_9PELO</name>
<evidence type="ECO:0000313" key="3">
    <source>
        <dbReference type="Proteomes" id="UP001152747"/>
    </source>
</evidence>
<dbReference type="AlphaFoldDB" id="A0A9P1I5L0"/>
<dbReference type="Pfam" id="PF00651">
    <property type="entry name" value="BTB"/>
    <property type="match status" value="1"/>
</dbReference>
<feature type="domain" description="BTB" evidence="1">
    <location>
        <begin position="403"/>
        <end position="467"/>
    </location>
</feature>
<dbReference type="Pfam" id="PF06887">
    <property type="entry name" value="DUF1265"/>
    <property type="match status" value="1"/>
</dbReference>
<protein>
    <recommendedName>
        <fullName evidence="1">BTB domain-containing protein</fullName>
    </recommendedName>
</protein>
<gene>
    <name evidence="2" type="ORF">CAMP_LOCUS1143</name>
</gene>
<dbReference type="PROSITE" id="PS50097">
    <property type="entry name" value="BTB"/>
    <property type="match status" value="1"/>
</dbReference>
<dbReference type="Gene3D" id="3.30.710.10">
    <property type="entry name" value="Potassium Channel Kv1.1, Chain A"/>
    <property type="match status" value="1"/>
</dbReference>
<proteinExistence type="predicted"/>
<organism evidence="2 3">
    <name type="scientific">Caenorhabditis angaria</name>
    <dbReference type="NCBI Taxonomy" id="860376"/>
    <lineage>
        <taxon>Eukaryota</taxon>
        <taxon>Metazoa</taxon>
        <taxon>Ecdysozoa</taxon>
        <taxon>Nematoda</taxon>
        <taxon>Chromadorea</taxon>
        <taxon>Rhabditida</taxon>
        <taxon>Rhabditina</taxon>
        <taxon>Rhabditomorpha</taxon>
        <taxon>Rhabditoidea</taxon>
        <taxon>Rhabditidae</taxon>
        <taxon>Peloderinae</taxon>
        <taxon>Caenorhabditis</taxon>
    </lineage>
</organism>
<dbReference type="EMBL" id="CANHGI010000001">
    <property type="protein sequence ID" value="CAI5438506.1"/>
    <property type="molecule type" value="Genomic_DNA"/>
</dbReference>
<dbReference type="OrthoDB" id="5833930at2759"/>
<accession>A0A9P1I5L0</accession>
<dbReference type="Proteomes" id="UP001152747">
    <property type="component" value="Unassembled WGS sequence"/>
</dbReference>
<dbReference type="InterPro" id="IPR011333">
    <property type="entry name" value="SKP1/BTB/POZ_sf"/>
</dbReference>
<keyword evidence="3" id="KW-1185">Reference proteome</keyword>
<reference evidence="2" key="1">
    <citation type="submission" date="2022-11" db="EMBL/GenBank/DDBJ databases">
        <authorList>
            <person name="Kikuchi T."/>
        </authorList>
    </citation>
    <scope>NUCLEOTIDE SEQUENCE</scope>
    <source>
        <strain evidence="2">PS1010</strain>
    </source>
</reference>
<dbReference type="InterPro" id="IPR009676">
    <property type="entry name" value="DUF1265"/>
</dbReference>
<dbReference type="CDD" id="cd18186">
    <property type="entry name" value="BTB_POZ_ZBTB_KLHL-like"/>
    <property type="match status" value="1"/>
</dbReference>
<evidence type="ECO:0000259" key="1">
    <source>
        <dbReference type="PROSITE" id="PS50097"/>
    </source>
</evidence>